<geneLocation type="plasmid" evidence="2">
    <name>pSM141A_Rh17</name>
</geneLocation>
<proteinExistence type="predicted"/>
<dbReference type="EMBL" id="SIOX01000008">
    <property type="protein sequence ID" value="TAX67698.1"/>
    <property type="molecule type" value="Genomic_DNA"/>
</dbReference>
<reference evidence="2 3" key="1">
    <citation type="submission" date="2019-02" db="EMBL/GenBank/DDBJ databases">
        <title>The genomic architecture of introgression among sibling species of bacteria.</title>
        <authorList>
            <person name="Cavassim M.I.A."/>
            <person name="Moeskjaer S."/>
            <person name="Moslemi C."/>
            <person name="Fields B."/>
            <person name="Bachmann A."/>
            <person name="Vilhjalmsson B."/>
            <person name="Schierup M.H."/>
            <person name="Young J.P.W."/>
            <person name="Andersen S.U."/>
        </authorList>
    </citation>
    <scope>NUCLEOTIDE SEQUENCE [LARGE SCALE GENOMIC DNA]</scope>
    <source>
        <strain evidence="2 3">SM141A</strain>
        <plasmid evidence="2">pSM141A_Rh17</plasmid>
    </source>
</reference>
<sequence>MADFDFVAGYRALQPTADRATVAARQSAFTAAAAENSISRVVDLAHFAYRLPFAPESDGQEWLDGIMKADDPTFSIQHDTEEAARIASLVLKSRLDANLTGTPVLVHAAAFAGKRQTVDNHALSHASRKSLQALVRRRGFSLQRPSISGGKAASVASLITKLEAGTGETNQTQVLQAMLGDYGSQIKQLAASANGAVEVVFNENRRLAEEVDLLWWHLGGHSFLLDQPLDEVPEIAKPIVIGMDVGEMVNVLPGPFGVYGIIRKALGSAADTSIKLSEAVKAITSDHASLVSKKPNRYAVAPVHAAVSDTLISETPVSGPQFKRNTGLSYDIKLTAYELALQAYHERVLSKLDWI</sequence>
<keyword evidence="3" id="KW-1185">Reference proteome</keyword>
<dbReference type="InterPro" id="IPR045523">
    <property type="entry name" value="GASH"/>
</dbReference>
<dbReference type="Pfam" id="PF19994">
    <property type="entry name" value="GASH"/>
    <property type="match status" value="1"/>
</dbReference>
<feature type="domain" description="GTPase-associated system helical" evidence="1">
    <location>
        <begin position="63"/>
        <end position="351"/>
    </location>
</feature>
<evidence type="ECO:0000313" key="3">
    <source>
        <dbReference type="Proteomes" id="UP000291659"/>
    </source>
</evidence>
<gene>
    <name evidence="2" type="ORF">ELH98_30755</name>
</gene>
<comment type="caution">
    <text evidence="2">The sequence shown here is derived from an EMBL/GenBank/DDBJ whole genome shotgun (WGS) entry which is preliminary data.</text>
</comment>
<dbReference type="Proteomes" id="UP000291659">
    <property type="component" value="Unassembled WGS sequence"/>
</dbReference>
<evidence type="ECO:0000313" key="2">
    <source>
        <dbReference type="EMBL" id="TAX67698.1"/>
    </source>
</evidence>
<accession>A0ABY1X0V0</accession>
<organism evidence="2 3">
    <name type="scientific">Rhizobium ruizarguesonis</name>
    <dbReference type="NCBI Taxonomy" id="2081791"/>
    <lineage>
        <taxon>Bacteria</taxon>
        <taxon>Pseudomonadati</taxon>
        <taxon>Pseudomonadota</taxon>
        <taxon>Alphaproteobacteria</taxon>
        <taxon>Hyphomicrobiales</taxon>
        <taxon>Rhizobiaceae</taxon>
        <taxon>Rhizobium/Agrobacterium group</taxon>
        <taxon>Rhizobium</taxon>
    </lineage>
</organism>
<dbReference type="RefSeq" id="WP_130732319.1">
    <property type="nucleotide sequence ID" value="NZ_SIOX01000008.1"/>
</dbReference>
<name>A0ABY1X0V0_9HYPH</name>
<keyword evidence="2" id="KW-0614">Plasmid</keyword>
<evidence type="ECO:0000259" key="1">
    <source>
        <dbReference type="Pfam" id="PF19994"/>
    </source>
</evidence>
<protein>
    <recommendedName>
        <fullName evidence="1">GTPase-associated system helical domain-containing protein</fullName>
    </recommendedName>
</protein>